<dbReference type="Pfam" id="PF02397">
    <property type="entry name" value="Bac_transf"/>
    <property type="match status" value="1"/>
</dbReference>
<evidence type="ECO:0000256" key="1">
    <source>
        <dbReference type="ARBA" id="ARBA00004141"/>
    </source>
</evidence>
<organism evidence="9 10">
    <name type="scientific">Bombiscardovia nodaiensis</name>
    <dbReference type="NCBI Taxonomy" id="2932181"/>
    <lineage>
        <taxon>Bacteria</taxon>
        <taxon>Bacillati</taxon>
        <taxon>Actinomycetota</taxon>
        <taxon>Actinomycetes</taxon>
        <taxon>Bifidobacteriales</taxon>
        <taxon>Bifidobacteriaceae</taxon>
        <taxon>Bombiscardovia</taxon>
    </lineage>
</organism>
<feature type="domain" description="Bacterial sugar transferase" evidence="8">
    <location>
        <begin position="222"/>
        <end position="410"/>
    </location>
</feature>
<feature type="transmembrane region" description="Helical" evidence="7">
    <location>
        <begin position="224"/>
        <end position="242"/>
    </location>
</feature>
<name>A0ABM8B9A0_9BIFI</name>
<comment type="subcellular location">
    <subcellularLocation>
        <location evidence="1">Membrane</location>
        <topology evidence="1">Multi-pass membrane protein</topology>
    </subcellularLocation>
</comment>
<keyword evidence="4 7" id="KW-0812">Transmembrane</keyword>
<dbReference type="InterPro" id="IPR003362">
    <property type="entry name" value="Bact_transf"/>
</dbReference>
<dbReference type="EMBL" id="AP026798">
    <property type="protein sequence ID" value="BDR53394.1"/>
    <property type="molecule type" value="Genomic_DNA"/>
</dbReference>
<evidence type="ECO:0000256" key="7">
    <source>
        <dbReference type="SAM" id="Phobius"/>
    </source>
</evidence>
<keyword evidence="10" id="KW-1185">Reference proteome</keyword>
<gene>
    <name evidence="9" type="ORF">KIM372_13010</name>
</gene>
<dbReference type="Proteomes" id="UP001321766">
    <property type="component" value="Chromosome"/>
</dbReference>
<proteinExistence type="inferred from homology"/>
<feature type="transmembrane region" description="Helical" evidence="7">
    <location>
        <begin position="37"/>
        <end position="56"/>
    </location>
</feature>
<reference evidence="9 10" key="1">
    <citation type="journal article" date="2023" name="Microbiol. Spectr.">
        <title>Symbiosis of Carpenter Bees with Uncharacterized Lactic Acid Bacteria Showing NAD Auxotrophy.</title>
        <authorList>
            <person name="Kawasaki S."/>
            <person name="Ozawa K."/>
            <person name="Mori T."/>
            <person name="Yamamoto A."/>
            <person name="Ito M."/>
            <person name="Ohkuma M."/>
            <person name="Sakamoto M."/>
            <person name="Matsutani M."/>
        </authorList>
    </citation>
    <scope>NUCLEOTIDE SEQUENCE [LARGE SCALE GENOMIC DNA]</scope>
    <source>
        <strain evidence="9 10">Kim37-2</strain>
    </source>
</reference>
<keyword evidence="5 7" id="KW-1133">Transmembrane helix</keyword>
<keyword evidence="6 7" id="KW-0472">Membrane</keyword>
<comment type="similarity">
    <text evidence="2">Belongs to the bacterial sugar transferase family.</text>
</comment>
<evidence type="ECO:0000256" key="6">
    <source>
        <dbReference type="ARBA" id="ARBA00023136"/>
    </source>
</evidence>
<accession>A0ABM8B9A0</accession>
<evidence type="ECO:0000313" key="10">
    <source>
        <dbReference type="Proteomes" id="UP001321766"/>
    </source>
</evidence>
<evidence type="ECO:0000256" key="3">
    <source>
        <dbReference type="ARBA" id="ARBA00022679"/>
    </source>
</evidence>
<evidence type="ECO:0000313" key="9">
    <source>
        <dbReference type="EMBL" id="BDR53394.1"/>
    </source>
</evidence>
<dbReference type="PANTHER" id="PTHR30576">
    <property type="entry name" value="COLANIC BIOSYNTHESIS UDP-GLUCOSE LIPID CARRIER TRANSFERASE"/>
    <property type="match status" value="1"/>
</dbReference>
<keyword evidence="3" id="KW-0808">Transferase</keyword>
<sequence>MGGGYDVYNKILEAIPYDFLLMCAVSYVFKLDIPRSLTIFIPLLSAGMCLLERWLMRRFLHRQRRRGACNYSTIIVGSPEGIHKTIQELEKNKGIGYVPVAVCPIAGVRSSAEGDSEIIQAAQFEPTSPIEQGLTILPLDTRLPQMAKSLKVQTVLITDVLSRNSQTLRALSLTIESMGIELALSSSIADLDGSSLRLRNNPTMPVVTAQLPQYSLSTRLLKRAFDMVLSAFALIILSPLLACVALCVKCDDGGPIIFAQKRIGLHGQPFIMYKFRSMRVDAEQIKQQLAKDYGIENRFLFKIKDDPRVTRVGRFIRRTSLDELPQLFNVLKGEMSLVGPRPALPEEVSRYNVLYSSRLLAKPGITGLWQISGRSNLTREQSEYADISYIQNWSLTGDIAILLKTVAIVIRGTGSY</sequence>
<dbReference type="InterPro" id="IPR017475">
    <property type="entry name" value="EPS_sugar_tfrase"/>
</dbReference>
<evidence type="ECO:0000256" key="5">
    <source>
        <dbReference type="ARBA" id="ARBA00022989"/>
    </source>
</evidence>
<protein>
    <recommendedName>
        <fullName evidence="8">Bacterial sugar transferase domain-containing protein</fullName>
    </recommendedName>
</protein>
<dbReference type="NCBIfam" id="TIGR03025">
    <property type="entry name" value="EPS_sugtrans"/>
    <property type="match status" value="1"/>
</dbReference>
<evidence type="ECO:0000259" key="8">
    <source>
        <dbReference type="Pfam" id="PF02397"/>
    </source>
</evidence>
<dbReference type="PANTHER" id="PTHR30576:SF10">
    <property type="entry name" value="SLL5057 PROTEIN"/>
    <property type="match status" value="1"/>
</dbReference>
<evidence type="ECO:0000256" key="4">
    <source>
        <dbReference type="ARBA" id="ARBA00022692"/>
    </source>
</evidence>
<evidence type="ECO:0000256" key="2">
    <source>
        <dbReference type="ARBA" id="ARBA00006464"/>
    </source>
</evidence>